<name>A0A1G2U7B8_9BACT</name>
<comment type="caution">
    <text evidence="1">The sequence shown here is derived from an EMBL/GenBank/DDBJ whole genome shotgun (WGS) entry which is preliminary data.</text>
</comment>
<evidence type="ECO:0000313" key="2">
    <source>
        <dbReference type="Proteomes" id="UP000177068"/>
    </source>
</evidence>
<reference evidence="1 2" key="1">
    <citation type="journal article" date="2016" name="Nat. Commun.">
        <title>Thousands of microbial genomes shed light on interconnected biogeochemical processes in an aquifer system.</title>
        <authorList>
            <person name="Anantharaman K."/>
            <person name="Brown C.T."/>
            <person name="Hug L.A."/>
            <person name="Sharon I."/>
            <person name="Castelle C.J."/>
            <person name="Probst A.J."/>
            <person name="Thomas B.C."/>
            <person name="Singh A."/>
            <person name="Wilkins M.J."/>
            <person name="Karaoz U."/>
            <person name="Brodie E.L."/>
            <person name="Williams K.H."/>
            <person name="Hubbard S.S."/>
            <person name="Banfield J.F."/>
        </authorList>
    </citation>
    <scope>NUCLEOTIDE SEQUENCE [LARGE SCALE GENOMIC DNA]</scope>
</reference>
<dbReference type="AlphaFoldDB" id="A0A1G2U7B8"/>
<organism evidence="1 2">
    <name type="scientific">Candidatus Zambryskibacteria bacterium RIFCSPLOWO2_01_FULL_47_14</name>
    <dbReference type="NCBI Taxonomy" id="1802763"/>
    <lineage>
        <taxon>Bacteria</taxon>
        <taxon>Candidatus Zambryskiibacteriota</taxon>
    </lineage>
</organism>
<sequence length="226" mass="26276">MHSIQIKNKVLKLRKSGKSIYEIGKVLGLKTATVSTWCKNLLLTEEQRNKIHQNGRLKAREGMLVYTEKLRQQRLQRILLNKKAGARIIGRMSVRDLLMIGFGLYWGEGYKYENCELGFTNSNLNMIKFYIKWLNQFNVSKENLIFKLTINEVFRKHENIIKQTWIRALGINGSQFSATTFIRTNLKKADISNLKTYSGILRVKVRRGRELRNKIIGALEHINSCS</sequence>
<accession>A0A1G2U7B8</accession>
<gene>
    <name evidence="1" type="ORF">A3A26_02060</name>
</gene>
<protein>
    <submittedName>
        <fullName evidence="1">Uncharacterized protein</fullName>
    </submittedName>
</protein>
<proteinExistence type="predicted"/>
<dbReference type="EMBL" id="MHWG01000020">
    <property type="protein sequence ID" value="OHB05351.1"/>
    <property type="molecule type" value="Genomic_DNA"/>
</dbReference>
<dbReference type="Proteomes" id="UP000177068">
    <property type="component" value="Unassembled WGS sequence"/>
</dbReference>
<dbReference type="Gene3D" id="1.10.10.60">
    <property type="entry name" value="Homeodomain-like"/>
    <property type="match status" value="1"/>
</dbReference>
<evidence type="ECO:0000313" key="1">
    <source>
        <dbReference type="EMBL" id="OHB05351.1"/>
    </source>
</evidence>